<evidence type="ECO:0008006" key="3">
    <source>
        <dbReference type="Google" id="ProtNLM"/>
    </source>
</evidence>
<evidence type="ECO:0000313" key="1">
    <source>
        <dbReference type="EMBL" id="OYX36120.1"/>
    </source>
</evidence>
<dbReference type="AlphaFoldDB" id="A0A258FU36"/>
<gene>
    <name evidence="1" type="ORF">B7Z01_00240</name>
</gene>
<evidence type="ECO:0000313" key="2">
    <source>
        <dbReference type="Proteomes" id="UP000215595"/>
    </source>
</evidence>
<sequence>MAETQWGAMLRTAVALGVAPEAFWRLSLKEWRMLTAGSARVAPLGRGELDQMMRAWPD</sequence>
<dbReference type="Proteomes" id="UP000215595">
    <property type="component" value="Unassembled WGS sequence"/>
</dbReference>
<accession>A0A258FU36</accession>
<organism evidence="1 2">
    <name type="scientific">Brevundimonas subvibrioides</name>
    <dbReference type="NCBI Taxonomy" id="74313"/>
    <lineage>
        <taxon>Bacteria</taxon>
        <taxon>Pseudomonadati</taxon>
        <taxon>Pseudomonadota</taxon>
        <taxon>Alphaproteobacteria</taxon>
        <taxon>Caulobacterales</taxon>
        <taxon>Caulobacteraceae</taxon>
        <taxon>Brevundimonas</taxon>
    </lineage>
</organism>
<protein>
    <recommendedName>
        <fullName evidence="3">Phage tail assembly chaperone</fullName>
    </recommendedName>
</protein>
<reference evidence="1 2" key="1">
    <citation type="submission" date="2017-03" db="EMBL/GenBank/DDBJ databases">
        <title>Lifting the veil on microbial sulfur biogeochemistry in mining wastewaters.</title>
        <authorList>
            <person name="Kantor R.S."/>
            <person name="Colenbrander Nelson T."/>
            <person name="Marshall S."/>
            <person name="Bennett D."/>
            <person name="Apte S."/>
            <person name="Camacho D."/>
            <person name="Thomas B.C."/>
            <person name="Warren L.A."/>
            <person name="Banfield J.F."/>
        </authorList>
    </citation>
    <scope>NUCLEOTIDE SEQUENCE [LARGE SCALE GENOMIC DNA]</scope>
    <source>
        <strain evidence="1">32-69-9</strain>
    </source>
</reference>
<comment type="caution">
    <text evidence="1">The sequence shown here is derived from an EMBL/GenBank/DDBJ whole genome shotgun (WGS) entry which is preliminary data.</text>
</comment>
<proteinExistence type="predicted"/>
<dbReference type="InterPro" id="IPR019056">
    <property type="entry name" value="Phage_TAC_6"/>
</dbReference>
<dbReference type="Pfam" id="PF09550">
    <property type="entry name" value="Phage_TAC_6"/>
    <property type="match status" value="1"/>
</dbReference>
<name>A0A258FU36_9CAUL</name>
<dbReference type="EMBL" id="NCEB01000001">
    <property type="protein sequence ID" value="OYX36120.1"/>
    <property type="molecule type" value="Genomic_DNA"/>
</dbReference>